<evidence type="ECO:0000313" key="2">
    <source>
        <dbReference type="EMBL" id="CAC5360264.1"/>
    </source>
</evidence>
<gene>
    <name evidence="2" type="ORF">MCOR_2803</name>
</gene>
<keyword evidence="3" id="KW-1185">Reference proteome</keyword>
<protein>
    <submittedName>
        <fullName evidence="2">Uncharacterized protein</fullName>
    </submittedName>
</protein>
<evidence type="ECO:0000256" key="1">
    <source>
        <dbReference type="SAM" id="MobiDB-lite"/>
    </source>
</evidence>
<feature type="compositionally biased region" description="Polar residues" evidence="1">
    <location>
        <begin position="221"/>
        <end position="233"/>
    </location>
</feature>
<organism evidence="2 3">
    <name type="scientific">Mytilus coruscus</name>
    <name type="common">Sea mussel</name>
    <dbReference type="NCBI Taxonomy" id="42192"/>
    <lineage>
        <taxon>Eukaryota</taxon>
        <taxon>Metazoa</taxon>
        <taxon>Spiralia</taxon>
        <taxon>Lophotrochozoa</taxon>
        <taxon>Mollusca</taxon>
        <taxon>Bivalvia</taxon>
        <taxon>Autobranchia</taxon>
        <taxon>Pteriomorphia</taxon>
        <taxon>Mytilida</taxon>
        <taxon>Mytiloidea</taxon>
        <taxon>Mytilidae</taxon>
        <taxon>Mytilinae</taxon>
        <taxon>Mytilus</taxon>
    </lineage>
</organism>
<evidence type="ECO:0000313" key="3">
    <source>
        <dbReference type="Proteomes" id="UP000507470"/>
    </source>
</evidence>
<name>A0A6J8A2Y2_MYTCO</name>
<reference evidence="2 3" key="1">
    <citation type="submission" date="2020-06" db="EMBL/GenBank/DDBJ databases">
        <authorList>
            <person name="Li R."/>
            <person name="Bekaert M."/>
        </authorList>
    </citation>
    <scope>NUCLEOTIDE SEQUENCE [LARGE SCALE GENOMIC DNA]</scope>
    <source>
        <strain evidence="3">wild</strain>
    </source>
</reference>
<dbReference type="Gene3D" id="3.30.70.1820">
    <property type="entry name" value="L1 transposable element, RRM domain"/>
    <property type="match status" value="1"/>
</dbReference>
<accession>A0A6J8A2Y2</accession>
<proteinExistence type="predicted"/>
<dbReference type="EMBL" id="CACVKT020000554">
    <property type="protein sequence ID" value="CAC5360264.1"/>
    <property type="molecule type" value="Genomic_DNA"/>
</dbReference>
<dbReference type="AlphaFoldDB" id="A0A6J8A2Y2"/>
<sequence>MASPSQQQQSFFQVLNQAHDTLHTSTPHNLSNRLSEAIPTQYQHNPMNQTFECTSIPTILHPQHSLQAQTDSVPSYAPSYVPSYAPRPQADITYPAYHNSQPPFPSQPFPALTDSAHIEIDSNNLREDFLKLQSHSMKYNLIFGGIPQTDDDDHEDTEAVIKNFIEKELEIPSAELIQFQNVHRLRKRRDGKPRNIIARFTNFRDHERVRKSVPNKLKSKPQFSVNQQYPTEISNRRKSVDS</sequence>
<dbReference type="Proteomes" id="UP000507470">
    <property type="component" value="Unassembled WGS sequence"/>
</dbReference>
<feature type="region of interest" description="Disordered" evidence="1">
    <location>
        <begin position="213"/>
        <end position="242"/>
    </location>
</feature>
<dbReference type="OrthoDB" id="5977454at2759"/>